<keyword evidence="7" id="KW-1133">Transmembrane helix</keyword>
<evidence type="ECO:0000256" key="7">
    <source>
        <dbReference type="SAM" id="Phobius"/>
    </source>
</evidence>
<dbReference type="Gene3D" id="3.30.565.10">
    <property type="entry name" value="Histidine kinase-like ATPase, C-terminal domain"/>
    <property type="match status" value="1"/>
</dbReference>
<dbReference type="InterPro" id="IPR013767">
    <property type="entry name" value="PAS_fold"/>
</dbReference>
<dbReference type="InterPro" id="IPR000014">
    <property type="entry name" value="PAS"/>
</dbReference>
<dbReference type="Gene3D" id="3.30.450.20">
    <property type="entry name" value="PAS domain"/>
    <property type="match status" value="1"/>
</dbReference>
<evidence type="ECO:0000256" key="4">
    <source>
        <dbReference type="ARBA" id="ARBA00022679"/>
    </source>
</evidence>
<evidence type="ECO:0000256" key="2">
    <source>
        <dbReference type="ARBA" id="ARBA00012438"/>
    </source>
</evidence>
<sequence length="556" mass="62946">MKIQTKTLIVFIVAFAASIFAGVFIYIAITQTKENAAKSVIVSGLNKEIFRRANLLDEYLLYRTESSRAQWALSGRMIDGFIGEAEKIFNKSDERKILVSIEESNKIIKQTGEQLFANFSTEPDTAKFSRKIEMQLMDQLVIARSRMIDQVNQLEIVIREKVAVLRQKLNIRVGMIVTLLFFIILADFTWIQKIIRKLAEKDAKEKAMLISIGDGMIAVDKDGRIIAMSEKTEKMIGWRFDEVKGKNLRDVVPVIDERGEIIAKEKLPMYLALTAGITTTTTTTYSYVRKDDTSFPVSMVVAPIFFEGKIIGAIDNFRDITKEKEIDRAKTEFVSLASHQLRTPLTAVSWYTEMILSGDVGQVVPGQKKYLEEIYYGNKRMIKLVDTLLDISRLELGTFKVNLKPTNIIALARYVLAEEKPKIEKKKLVFKENFGSDIPAFSTDPSLLRMVFQNLLDNAVEYTPEKGAIDLKVAFDSAKKNILITVSDNGYGIPQNQQDKIFTKSFRADNIRNYNTSGTGLGLYVVKTIIDQLGGKIWLKSEEGKGTEFYVSLPFK</sequence>
<evidence type="ECO:0000259" key="8">
    <source>
        <dbReference type="PROSITE" id="PS50109"/>
    </source>
</evidence>
<accession>A0A0G0T0V2</accession>
<dbReference type="InterPro" id="IPR036097">
    <property type="entry name" value="HisK_dim/P_sf"/>
</dbReference>
<dbReference type="SUPFAM" id="SSF47384">
    <property type="entry name" value="Homodimeric domain of signal transducing histidine kinase"/>
    <property type="match status" value="1"/>
</dbReference>
<protein>
    <recommendedName>
        <fullName evidence="2">histidine kinase</fullName>
        <ecNumber evidence="2">2.7.13.3</ecNumber>
    </recommendedName>
</protein>
<proteinExistence type="predicted"/>
<feature type="domain" description="Histidine kinase" evidence="8">
    <location>
        <begin position="336"/>
        <end position="556"/>
    </location>
</feature>
<keyword evidence="5" id="KW-0418">Kinase</keyword>
<dbReference type="EMBL" id="LBZL01000002">
    <property type="protein sequence ID" value="KKR70683.1"/>
    <property type="molecule type" value="Genomic_DNA"/>
</dbReference>
<dbReference type="InterPro" id="IPR035965">
    <property type="entry name" value="PAS-like_dom_sf"/>
</dbReference>
<dbReference type="InterPro" id="IPR004358">
    <property type="entry name" value="Sig_transdc_His_kin-like_C"/>
</dbReference>
<evidence type="ECO:0000256" key="5">
    <source>
        <dbReference type="ARBA" id="ARBA00022777"/>
    </source>
</evidence>
<dbReference type="SMART" id="SM00387">
    <property type="entry name" value="HATPase_c"/>
    <property type="match status" value="1"/>
</dbReference>
<dbReference type="EC" id="2.7.13.3" evidence="2"/>
<dbReference type="SMART" id="SM00388">
    <property type="entry name" value="HisKA"/>
    <property type="match status" value="1"/>
</dbReference>
<dbReference type="InterPro" id="IPR003594">
    <property type="entry name" value="HATPase_dom"/>
</dbReference>
<dbReference type="CDD" id="cd00130">
    <property type="entry name" value="PAS"/>
    <property type="match status" value="1"/>
</dbReference>
<dbReference type="FunFam" id="3.30.565.10:FF:000006">
    <property type="entry name" value="Sensor histidine kinase WalK"/>
    <property type="match status" value="1"/>
</dbReference>
<dbReference type="InterPro" id="IPR036890">
    <property type="entry name" value="HATPase_C_sf"/>
</dbReference>
<comment type="caution">
    <text evidence="10">The sequence shown here is derived from an EMBL/GenBank/DDBJ whole genome shotgun (WGS) entry which is preliminary data.</text>
</comment>
<dbReference type="GO" id="GO:0006355">
    <property type="term" value="P:regulation of DNA-templated transcription"/>
    <property type="evidence" value="ECO:0007669"/>
    <property type="project" value="InterPro"/>
</dbReference>
<dbReference type="InterPro" id="IPR003661">
    <property type="entry name" value="HisK_dim/P_dom"/>
</dbReference>
<keyword evidence="4" id="KW-0808">Transferase</keyword>
<dbReference type="CDD" id="cd00082">
    <property type="entry name" value="HisKA"/>
    <property type="match status" value="1"/>
</dbReference>
<dbReference type="SMART" id="SM00091">
    <property type="entry name" value="PAS"/>
    <property type="match status" value="1"/>
</dbReference>
<feature type="transmembrane region" description="Helical" evidence="7">
    <location>
        <begin position="6"/>
        <end position="29"/>
    </location>
</feature>
<dbReference type="NCBIfam" id="TIGR00229">
    <property type="entry name" value="sensory_box"/>
    <property type="match status" value="1"/>
</dbReference>
<dbReference type="PROSITE" id="PS50109">
    <property type="entry name" value="HIS_KIN"/>
    <property type="match status" value="1"/>
</dbReference>
<reference evidence="10 11" key="1">
    <citation type="journal article" date="2015" name="Nature">
        <title>rRNA introns, odd ribosomes, and small enigmatic genomes across a large radiation of phyla.</title>
        <authorList>
            <person name="Brown C.T."/>
            <person name="Hug L.A."/>
            <person name="Thomas B.C."/>
            <person name="Sharon I."/>
            <person name="Castelle C.J."/>
            <person name="Singh A."/>
            <person name="Wilkins M.J."/>
            <person name="Williams K.H."/>
            <person name="Banfield J.F."/>
        </authorList>
    </citation>
    <scope>NUCLEOTIDE SEQUENCE [LARGE SCALE GENOMIC DNA]</scope>
</reference>
<dbReference type="PROSITE" id="PS50112">
    <property type="entry name" value="PAS"/>
    <property type="match status" value="1"/>
</dbReference>
<evidence type="ECO:0000256" key="3">
    <source>
        <dbReference type="ARBA" id="ARBA00022553"/>
    </source>
</evidence>
<evidence type="ECO:0000313" key="11">
    <source>
        <dbReference type="Proteomes" id="UP000034452"/>
    </source>
</evidence>
<keyword evidence="3" id="KW-0597">Phosphoprotein</keyword>
<dbReference type="PRINTS" id="PR00344">
    <property type="entry name" value="BCTRLSENSOR"/>
</dbReference>
<feature type="transmembrane region" description="Helical" evidence="7">
    <location>
        <begin position="169"/>
        <end position="191"/>
    </location>
</feature>
<dbReference type="AlphaFoldDB" id="A0A0G0T0V2"/>
<dbReference type="SUPFAM" id="SSF55874">
    <property type="entry name" value="ATPase domain of HSP90 chaperone/DNA topoisomerase II/histidine kinase"/>
    <property type="match status" value="1"/>
</dbReference>
<dbReference type="PANTHER" id="PTHR43711">
    <property type="entry name" value="TWO-COMPONENT HISTIDINE KINASE"/>
    <property type="match status" value="1"/>
</dbReference>
<dbReference type="PANTHER" id="PTHR43711:SF1">
    <property type="entry name" value="HISTIDINE KINASE 1"/>
    <property type="match status" value="1"/>
</dbReference>
<dbReference type="Proteomes" id="UP000034452">
    <property type="component" value="Unassembled WGS sequence"/>
</dbReference>
<dbReference type="Gene3D" id="1.10.287.130">
    <property type="match status" value="1"/>
</dbReference>
<dbReference type="CDD" id="cd00075">
    <property type="entry name" value="HATPase"/>
    <property type="match status" value="1"/>
</dbReference>
<dbReference type="Pfam" id="PF02518">
    <property type="entry name" value="HATPase_c"/>
    <property type="match status" value="1"/>
</dbReference>
<evidence type="ECO:0000256" key="1">
    <source>
        <dbReference type="ARBA" id="ARBA00000085"/>
    </source>
</evidence>
<evidence type="ECO:0000259" key="9">
    <source>
        <dbReference type="PROSITE" id="PS50112"/>
    </source>
</evidence>
<dbReference type="GO" id="GO:0000155">
    <property type="term" value="F:phosphorelay sensor kinase activity"/>
    <property type="evidence" value="ECO:0007669"/>
    <property type="project" value="InterPro"/>
</dbReference>
<dbReference type="InterPro" id="IPR005467">
    <property type="entry name" value="His_kinase_dom"/>
</dbReference>
<dbReference type="SUPFAM" id="SSF55785">
    <property type="entry name" value="PYP-like sensor domain (PAS domain)"/>
    <property type="match status" value="1"/>
</dbReference>
<gene>
    <name evidence="10" type="ORF">UU13_C0002G0028</name>
</gene>
<evidence type="ECO:0000313" key="10">
    <source>
        <dbReference type="EMBL" id="KKR70683.1"/>
    </source>
</evidence>
<keyword evidence="6" id="KW-0902">Two-component regulatory system</keyword>
<dbReference type="InterPro" id="IPR050736">
    <property type="entry name" value="Sensor_HK_Regulatory"/>
</dbReference>
<dbReference type="Pfam" id="PF00512">
    <property type="entry name" value="HisKA"/>
    <property type="match status" value="1"/>
</dbReference>
<feature type="domain" description="PAS" evidence="9">
    <location>
        <begin position="201"/>
        <end position="276"/>
    </location>
</feature>
<comment type="catalytic activity">
    <reaction evidence="1">
        <text>ATP + protein L-histidine = ADP + protein N-phospho-L-histidine.</text>
        <dbReference type="EC" id="2.7.13.3"/>
    </reaction>
</comment>
<organism evidence="10 11">
    <name type="scientific">Candidatus Nomurabacteria bacterium GW2011_GWB1_40_7</name>
    <dbReference type="NCBI Taxonomy" id="1618744"/>
    <lineage>
        <taxon>Bacteria</taxon>
        <taxon>Candidatus Nomuraibacteriota</taxon>
    </lineage>
</organism>
<keyword evidence="7" id="KW-0472">Membrane</keyword>
<evidence type="ECO:0000256" key="6">
    <source>
        <dbReference type="ARBA" id="ARBA00023012"/>
    </source>
</evidence>
<name>A0A0G0T0V2_9BACT</name>
<dbReference type="Pfam" id="PF00989">
    <property type="entry name" value="PAS"/>
    <property type="match status" value="1"/>
</dbReference>
<keyword evidence="7" id="KW-0812">Transmembrane</keyword>